<feature type="chain" id="PRO_5031564800" description="Photosystem I reaction center subunit IX" evidence="3">
    <location>
        <begin position="24"/>
        <end position="161"/>
    </location>
</feature>
<dbReference type="AlphaFoldDB" id="A0A7S4I5G4"/>
<reference evidence="4" key="1">
    <citation type="submission" date="2021-01" db="EMBL/GenBank/DDBJ databases">
        <authorList>
            <person name="Corre E."/>
            <person name="Pelletier E."/>
            <person name="Niang G."/>
            <person name="Scheremetjew M."/>
            <person name="Finn R."/>
            <person name="Kale V."/>
            <person name="Holt S."/>
            <person name="Cochrane G."/>
            <person name="Meng A."/>
            <person name="Brown T."/>
            <person name="Cohen L."/>
        </authorList>
    </citation>
    <scope>NUCLEOTIDE SEQUENCE</scope>
    <source>
        <strain evidence="4">Isolate 1302-5</strain>
    </source>
</reference>
<dbReference type="EMBL" id="HBKQ01011403">
    <property type="protein sequence ID" value="CAE2219222.1"/>
    <property type="molecule type" value="Transcribed_RNA"/>
</dbReference>
<accession>A0A7S4I5G4</accession>
<keyword evidence="2" id="KW-0812">Transmembrane</keyword>
<keyword evidence="3" id="KW-0732">Signal</keyword>
<keyword evidence="1" id="KW-0175">Coiled coil</keyword>
<sequence>MKNLFRTIFFTSVLWLVLAQVHAVRTKQRTDTERHSYRFSNTADHIRGRSFNPAQNEIIHVRSIEVGKPARQMKIPIIRRTQDDGGLDSSKIDDVSDKYEEAKEKYQQAKNTTEELLDAYDTAPNEWTSTQKWGVAIGVIAAAFVACCLLFKFVPCLKCCC</sequence>
<evidence type="ECO:0000256" key="1">
    <source>
        <dbReference type="SAM" id="Coils"/>
    </source>
</evidence>
<protein>
    <recommendedName>
        <fullName evidence="5">Photosystem I reaction center subunit IX</fullName>
    </recommendedName>
</protein>
<name>A0A7S4I5G4_9STRA</name>
<keyword evidence="2" id="KW-0472">Membrane</keyword>
<feature type="coiled-coil region" evidence="1">
    <location>
        <begin position="92"/>
        <end position="119"/>
    </location>
</feature>
<evidence type="ECO:0008006" key="5">
    <source>
        <dbReference type="Google" id="ProtNLM"/>
    </source>
</evidence>
<gene>
    <name evidence="4" type="ORF">OAUR00152_LOCUS7683</name>
</gene>
<evidence type="ECO:0000256" key="2">
    <source>
        <dbReference type="SAM" id="Phobius"/>
    </source>
</evidence>
<feature type="transmembrane region" description="Helical" evidence="2">
    <location>
        <begin position="133"/>
        <end position="154"/>
    </location>
</feature>
<evidence type="ECO:0000256" key="3">
    <source>
        <dbReference type="SAM" id="SignalP"/>
    </source>
</evidence>
<keyword evidence="2" id="KW-1133">Transmembrane helix</keyword>
<proteinExistence type="predicted"/>
<organism evidence="4">
    <name type="scientific">Odontella aurita</name>
    <dbReference type="NCBI Taxonomy" id="265563"/>
    <lineage>
        <taxon>Eukaryota</taxon>
        <taxon>Sar</taxon>
        <taxon>Stramenopiles</taxon>
        <taxon>Ochrophyta</taxon>
        <taxon>Bacillariophyta</taxon>
        <taxon>Mediophyceae</taxon>
        <taxon>Biddulphiophycidae</taxon>
        <taxon>Eupodiscales</taxon>
        <taxon>Odontellaceae</taxon>
        <taxon>Odontella</taxon>
    </lineage>
</organism>
<feature type="signal peptide" evidence="3">
    <location>
        <begin position="1"/>
        <end position="23"/>
    </location>
</feature>
<evidence type="ECO:0000313" key="4">
    <source>
        <dbReference type="EMBL" id="CAE2219222.1"/>
    </source>
</evidence>